<evidence type="ECO:0000313" key="3">
    <source>
        <dbReference type="Proteomes" id="UP000005447"/>
    </source>
</evidence>
<dbReference type="InterPro" id="IPR018497">
    <property type="entry name" value="Peptidase_M13_C"/>
</dbReference>
<organism evidence="2 3">
    <name type="scientific">Cavia porcellus</name>
    <name type="common">Guinea pig</name>
    <dbReference type="NCBI Taxonomy" id="10141"/>
    <lineage>
        <taxon>Eukaryota</taxon>
        <taxon>Metazoa</taxon>
        <taxon>Chordata</taxon>
        <taxon>Craniata</taxon>
        <taxon>Vertebrata</taxon>
        <taxon>Euteleostomi</taxon>
        <taxon>Mammalia</taxon>
        <taxon>Eutheria</taxon>
        <taxon>Euarchontoglires</taxon>
        <taxon>Glires</taxon>
        <taxon>Rodentia</taxon>
        <taxon>Hystricomorpha</taxon>
        <taxon>Caviidae</taxon>
        <taxon>Cavia</taxon>
    </lineage>
</organism>
<reference evidence="2" key="3">
    <citation type="submission" date="2025-09" db="UniProtKB">
        <authorList>
            <consortium name="Ensembl"/>
        </authorList>
    </citation>
    <scope>IDENTIFICATION</scope>
    <source>
        <strain evidence="2">2N</strain>
    </source>
</reference>
<dbReference type="GeneTree" id="ENSGT00940000161830"/>
<dbReference type="PROSITE" id="PS51885">
    <property type="entry name" value="NEPRILYSIN"/>
    <property type="match status" value="1"/>
</dbReference>
<dbReference type="Pfam" id="PF01431">
    <property type="entry name" value="Peptidase_M13"/>
    <property type="match status" value="1"/>
</dbReference>
<name>A0A286XUN0_CAVPO</name>
<dbReference type="AlphaFoldDB" id="A0A286XUN0"/>
<gene>
    <name evidence="2" type="primary">KEL</name>
</gene>
<evidence type="ECO:0000313" key="2">
    <source>
        <dbReference type="Ensembl" id="ENSCPOP00000029237.1"/>
    </source>
</evidence>
<keyword evidence="3" id="KW-1185">Reference proteome</keyword>
<feature type="domain" description="Peptidase M13 C-terminal" evidence="1">
    <location>
        <begin position="18"/>
        <end position="68"/>
    </location>
</feature>
<dbReference type="GO" id="GO:0004222">
    <property type="term" value="F:metalloendopeptidase activity"/>
    <property type="evidence" value="ECO:0007669"/>
    <property type="project" value="InterPro"/>
</dbReference>
<dbReference type="Bgee" id="ENSCPOG00000023647">
    <property type="expression patterns" value="Expressed in testis and 5 other cell types or tissues"/>
</dbReference>
<proteinExistence type="predicted"/>
<dbReference type="InterPro" id="IPR024079">
    <property type="entry name" value="MetalloPept_cat_dom_sf"/>
</dbReference>
<reference evidence="2" key="2">
    <citation type="submission" date="2025-08" db="UniProtKB">
        <authorList>
            <consortium name="Ensembl"/>
        </authorList>
    </citation>
    <scope>IDENTIFICATION</scope>
    <source>
        <strain evidence="2">2N</strain>
    </source>
</reference>
<evidence type="ECO:0000259" key="1">
    <source>
        <dbReference type="Pfam" id="PF01431"/>
    </source>
</evidence>
<dbReference type="Gene3D" id="3.40.390.10">
    <property type="entry name" value="Collagenase (Catalytic Domain)"/>
    <property type="match status" value="1"/>
</dbReference>
<sequence length="69" mass="7651">FLENAADVGGLAIALQTMCREPNPQDSQDIHRHPSLRVNGPLSSIPAFARYFGCSHGTLMNPSRRCQLW</sequence>
<dbReference type="InterPro" id="IPR000718">
    <property type="entry name" value="Peptidase_M13"/>
</dbReference>
<dbReference type="Proteomes" id="UP000005447">
    <property type="component" value="Unassembled WGS sequence"/>
</dbReference>
<reference evidence="3" key="1">
    <citation type="journal article" date="2011" name="Nature">
        <title>A high-resolution map of human evolutionary constraint using 29 mammals.</title>
        <authorList>
            <person name="Lindblad-Toh K."/>
            <person name="Garber M."/>
            <person name="Zuk O."/>
            <person name="Lin M.F."/>
            <person name="Parker B.J."/>
            <person name="Washietl S."/>
            <person name="Kheradpour P."/>
            <person name="Ernst J."/>
            <person name="Jordan G."/>
            <person name="Mauceli E."/>
            <person name="Ward L.D."/>
            <person name="Lowe C.B."/>
            <person name="Holloway A.K."/>
            <person name="Clamp M."/>
            <person name="Gnerre S."/>
            <person name="Alfoldi J."/>
            <person name="Beal K."/>
            <person name="Chang J."/>
            <person name="Clawson H."/>
            <person name="Cuff J."/>
            <person name="Di Palma F."/>
            <person name="Fitzgerald S."/>
            <person name="Flicek P."/>
            <person name="Guttman M."/>
            <person name="Hubisz M.J."/>
            <person name="Jaffe D.B."/>
            <person name="Jungreis I."/>
            <person name="Kent W.J."/>
            <person name="Kostka D."/>
            <person name="Lara M."/>
            <person name="Martins A.L."/>
            <person name="Massingham T."/>
            <person name="Moltke I."/>
            <person name="Raney B.J."/>
            <person name="Rasmussen M.D."/>
            <person name="Robinson J."/>
            <person name="Stark A."/>
            <person name="Vilella A.J."/>
            <person name="Wen J."/>
            <person name="Xie X."/>
            <person name="Zody M.C."/>
            <person name="Baldwin J."/>
            <person name="Bloom T."/>
            <person name="Chin C.W."/>
            <person name="Heiman D."/>
            <person name="Nicol R."/>
            <person name="Nusbaum C."/>
            <person name="Young S."/>
            <person name="Wilkinson J."/>
            <person name="Worley K.C."/>
            <person name="Kovar C.L."/>
            <person name="Muzny D.M."/>
            <person name="Gibbs R.A."/>
            <person name="Cree A."/>
            <person name="Dihn H.H."/>
            <person name="Fowler G."/>
            <person name="Jhangiani S."/>
            <person name="Joshi V."/>
            <person name="Lee S."/>
            <person name="Lewis L.R."/>
            <person name="Nazareth L.V."/>
            <person name="Okwuonu G."/>
            <person name="Santibanez J."/>
            <person name="Warren W.C."/>
            <person name="Mardis E.R."/>
            <person name="Weinstock G.M."/>
            <person name="Wilson R.K."/>
            <person name="Delehaunty K."/>
            <person name="Dooling D."/>
            <person name="Fronik C."/>
            <person name="Fulton L."/>
            <person name="Fulton B."/>
            <person name="Graves T."/>
            <person name="Minx P."/>
            <person name="Sodergren E."/>
            <person name="Birney E."/>
            <person name="Margulies E.H."/>
            <person name="Herrero J."/>
            <person name="Green E.D."/>
            <person name="Haussler D."/>
            <person name="Siepel A."/>
            <person name="Goldman N."/>
            <person name="Pollard K.S."/>
            <person name="Pedersen J.S."/>
            <person name="Lander E.S."/>
            <person name="Kellis M."/>
        </authorList>
    </citation>
    <scope>NUCLEOTIDE SEQUENCE [LARGE SCALE GENOMIC DNA]</scope>
    <source>
        <strain evidence="3">2N</strain>
    </source>
</reference>
<dbReference type="VEuPathDB" id="HostDB:ENSCPOG00000023647"/>
<dbReference type="GO" id="GO:0006508">
    <property type="term" value="P:proteolysis"/>
    <property type="evidence" value="ECO:0007669"/>
    <property type="project" value="InterPro"/>
</dbReference>
<protein>
    <submittedName>
        <fullName evidence="2">Kell metallo-endopeptidase (Kell blood group)</fullName>
    </submittedName>
</protein>
<dbReference type="EMBL" id="AAKN02015423">
    <property type="status" value="NOT_ANNOTATED_CDS"/>
    <property type="molecule type" value="Genomic_DNA"/>
</dbReference>
<dbReference type="Ensembl" id="ENSCPOT00000046309.1">
    <property type="protein sequence ID" value="ENSCPOP00000029237.1"/>
    <property type="gene ID" value="ENSCPOG00000023647.2"/>
</dbReference>
<accession>A0A286XUN0</accession>
<dbReference type="SUPFAM" id="SSF55486">
    <property type="entry name" value="Metalloproteases ('zincins'), catalytic domain"/>
    <property type="match status" value="1"/>
</dbReference>